<dbReference type="Pfam" id="PF02668">
    <property type="entry name" value="TauD"/>
    <property type="match status" value="1"/>
</dbReference>
<evidence type="ECO:0000256" key="3">
    <source>
        <dbReference type="ARBA" id="ARBA00022964"/>
    </source>
</evidence>
<dbReference type="GO" id="GO:0046872">
    <property type="term" value="F:metal ion binding"/>
    <property type="evidence" value="ECO:0007669"/>
    <property type="project" value="UniProtKB-KW"/>
</dbReference>
<dbReference type="Proteomes" id="UP000282957">
    <property type="component" value="Unassembled WGS sequence"/>
</dbReference>
<sequence length="277" mass="31535">MSYTALKPRPVSPHLGAEIEDIDITRPLTNRQVEELRTALGQFGVLFFRDQPFDHDSQKRFGRYFGELDIHPNTPGPDGHPEILPIHADANSKVIAGERWHSDVSCHQEPPLGSVLHLHTIPPQGGDTLFAGSYAAYEALSPRLKAYLEGLTALHSGERNYRRRNALNGIDDRGRVFPQAVHPVVVRHPISGRPALYVNRLFTYRINEVPEEESEAILEFLYRHIEKPDWQIRFRWNAQSVAFWDNRAVQHLAIWDYFPNVRSGSRVTIKGEALSPA</sequence>
<dbReference type="Gene3D" id="3.60.130.10">
    <property type="entry name" value="Clavaminate synthase-like"/>
    <property type="match status" value="1"/>
</dbReference>
<evidence type="ECO:0000256" key="4">
    <source>
        <dbReference type="ARBA" id="ARBA00023002"/>
    </source>
</evidence>
<accession>A0A437MIH7</accession>
<dbReference type="SUPFAM" id="SSF51197">
    <property type="entry name" value="Clavaminate synthase-like"/>
    <property type="match status" value="1"/>
</dbReference>
<organism evidence="7 8">
    <name type="scientific">Rhodovarius crocodyli</name>
    <dbReference type="NCBI Taxonomy" id="1979269"/>
    <lineage>
        <taxon>Bacteria</taxon>
        <taxon>Pseudomonadati</taxon>
        <taxon>Pseudomonadota</taxon>
        <taxon>Alphaproteobacteria</taxon>
        <taxon>Acetobacterales</taxon>
        <taxon>Roseomonadaceae</taxon>
        <taxon>Rhodovarius</taxon>
    </lineage>
</organism>
<dbReference type="GO" id="GO:0006790">
    <property type="term" value="P:sulfur compound metabolic process"/>
    <property type="evidence" value="ECO:0007669"/>
    <property type="project" value="TreeGrafter"/>
</dbReference>
<dbReference type="InterPro" id="IPR051323">
    <property type="entry name" value="AtsK-like"/>
</dbReference>
<comment type="similarity">
    <text evidence="1">Belongs to the TfdA dioxygenase family.</text>
</comment>
<dbReference type="PANTHER" id="PTHR30468">
    <property type="entry name" value="ALPHA-KETOGLUTARATE-DEPENDENT SULFONATE DIOXYGENASE"/>
    <property type="match status" value="1"/>
</dbReference>
<dbReference type="EMBL" id="SACL01000002">
    <property type="protein sequence ID" value="RVT97423.1"/>
    <property type="molecule type" value="Genomic_DNA"/>
</dbReference>
<dbReference type="OrthoDB" id="7346227at2"/>
<evidence type="ECO:0000256" key="5">
    <source>
        <dbReference type="ARBA" id="ARBA00023004"/>
    </source>
</evidence>
<dbReference type="RefSeq" id="WP_127786651.1">
    <property type="nucleotide sequence ID" value="NZ_SACL01000002.1"/>
</dbReference>
<evidence type="ECO:0000313" key="8">
    <source>
        <dbReference type="Proteomes" id="UP000282957"/>
    </source>
</evidence>
<evidence type="ECO:0000313" key="7">
    <source>
        <dbReference type="EMBL" id="RVT97423.1"/>
    </source>
</evidence>
<dbReference type="PANTHER" id="PTHR30468:SF1">
    <property type="entry name" value="ALPHA-KETOGLUTARATE-DEPENDENT SULFONATE DIOXYGENASE"/>
    <property type="match status" value="1"/>
</dbReference>
<keyword evidence="4" id="KW-0560">Oxidoreductase</keyword>
<protein>
    <submittedName>
        <fullName evidence="7">Taurine dioxygenase</fullName>
    </submittedName>
</protein>
<dbReference type="GO" id="GO:0005737">
    <property type="term" value="C:cytoplasm"/>
    <property type="evidence" value="ECO:0007669"/>
    <property type="project" value="TreeGrafter"/>
</dbReference>
<keyword evidence="3 7" id="KW-0223">Dioxygenase</keyword>
<dbReference type="GO" id="GO:0000908">
    <property type="term" value="F:taurine dioxygenase activity"/>
    <property type="evidence" value="ECO:0007669"/>
    <property type="project" value="TreeGrafter"/>
</dbReference>
<evidence type="ECO:0000256" key="1">
    <source>
        <dbReference type="ARBA" id="ARBA00005896"/>
    </source>
</evidence>
<keyword evidence="2" id="KW-0479">Metal-binding</keyword>
<name>A0A437MIH7_9PROT</name>
<evidence type="ECO:0000256" key="2">
    <source>
        <dbReference type="ARBA" id="ARBA00022723"/>
    </source>
</evidence>
<reference evidence="7 8" key="1">
    <citation type="submission" date="2019-01" db="EMBL/GenBank/DDBJ databases">
        <authorList>
            <person name="Chen W.-M."/>
        </authorList>
    </citation>
    <scope>NUCLEOTIDE SEQUENCE [LARGE SCALE GENOMIC DNA]</scope>
    <source>
        <strain evidence="7 8">CCP-6</strain>
    </source>
</reference>
<dbReference type="InterPro" id="IPR003819">
    <property type="entry name" value="TauD/TfdA-like"/>
</dbReference>
<gene>
    <name evidence="7" type="ORF">EOD42_06205</name>
</gene>
<dbReference type="AlphaFoldDB" id="A0A437MIH7"/>
<feature type="domain" description="TauD/TfdA-like" evidence="6">
    <location>
        <begin position="9"/>
        <end position="263"/>
    </location>
</feature>
<evidence type="ECO:0000259" key="6">
    <source>
        <dbReference type="Pfam" id="PF02668"/>
    </source>
</evidence>
<dbReference type="InterPro" id="IPR042098">
    <property type="entry name" value="TauD-like_sf"/>
</dbReference>
<keyword evidence="5" id="KW-0408">Iron</keyword>
<comment type="caution">
    <text evidence="7">The sequence shown here is derived from an EMBL/GenBank/DDBJ whole genome shotgun (WGS) entry which is preliminary data.</text>
</comment>
<keyword evidence="8" id="KW-1185">Reference proteome</keyword>
<proteinExistence type="inferred from homology"/>